<accession>A0A1B0ZQ17</accession>
<dbReference type="InterPro" id="IPR027417">
    <property type="entry name" value="P-loop_NTPase"/>
</dbReference>
<dbReference type="FunFam" id="3.40.50.300:FF:000425">
    <property type="entry name" value="Probable ABC transporter, ATP-binding subunit"/>
    <property type="match status" value="1"/>
</dbReference>
<dbReference type="InterPro" id="IPR003593">
    <property type="entry name" value="AAA+_ATPase"/>
</dbReference>
<proteinExistence type="predicted"/>
<dbReference type="Pfam" id="PF08402">
    <property type="entry name" value="TOBE_2"/>
    <property type="match status" value="1"/>
</dbReference>
<dbReference type="RefSeq" id="WP_065271184.1">
    <property type="nucleotide sequence ID" value="NZ_CP015124.1"/>
</dbReference>
<evidence type="ECO:0000259" key="4">
    <source>
        <dbReference type="PROSITE" id="PS50893"/>
    </source>
</evidence>
<reference evidence="5 6" key="1">
    <citation type="submission" date="2016-04" db="EMBL/GenBank/DDBJ databases">
        <authorList>
            <person name="Evans L.H."/>
            <person name="Alamgir A."/>
            <person name="Owens N."/>
            <person name="Weber N.D."/>
            <person name="Virtaneva K."/>
            <person name="Barbian K."/>
            <person name="Babar A."/>
            <person name="Rosenke K."/>
        </authorList>
    </citation>
    <scope>NUCLEOTIDE SEQUENCE [LARGE SCALE GENOMIC DNA]</scope>
    <source>
        <strain evidence="5 6">JL2886</strain>
    </source>
</reference>
<dbReference type="Proteomes" id="UP000092565">
    <property type="component" value="Chromosome"/>
</dbReference>
<dbReference type="GO" id="GO:0043190">
    <property type="term" value="C:ATP-binding cassette (ABC) transporter complex"/>
    <property type="evidence" value="ECO:0007669"/>
    <property type="project" value="InterPro"/>
</dbReference>
<keyword evidence="2" id="KW-0547">Nucleotide-binding</keyword>
<dbReference type="GO" id="GO:0022857">
    <property type="term" value="F:transmembrane transporter activity"/>
    <property type="evidence" value="ECO:0007669"/>
    <property type="project" value="InterPro"/>
</dbReference>
<evidence type="ECO:0000256" key="2">
    <source>
        <dbReference type="ARBA" id="ARBA00022741"/>
    </source>
</evidence>
<dbReference type="PANTHER" id="PTHR42781:SF4">
    <property type="entry name" value="SPERMIDINE_PUTRESCINE IMPORT ATP-BINDING PROTEIN POTA"/>
    <property type="match status" value="1"/>
</dbReference>
<protein>
    <submittedName>
        <fullName evidence="5">ABC transporter</fullName>
    </submittedName>
</protein>
<dbReference type="Pfam" id="PF00005">
    <property type="entry name" value="ABC_tran"/>
    <property type="match status" value="1"/>
</dbReference>
<evidence type="ECO:0000313" key="6">
    <source>
        <dbReference type="Proteomes" id="UP000092565"/>
    </source>
</evidence>
<dbReference type="InterPro" id="IPR003439">
    <property type="entry name" value="ABC_transporter-like_ATP-bd"/>
</dbReference>
<dbReference type="EMBL" id="CP015124">
    <property type="protein sequence ID" value="ANP36174.1"/>
    <property type="molecule type" value="Genomic_DNA"/>
</dbReference>
<dbReference type="SMART" id="SM00382">
    <property type="entry name" value="AAA"/>
    <property type="match status" value="1"/>
</dbReference>
<dbReference type="GO" id="GO:0015697">
    <property type="term" value="P:quaternary ammonium group transport"/>
    <property type="evidence" value="ECO:0007669"/>
    <property type="project" value="UniProtKB-ARBA"/>
</dbReference>
<keyword evidence="3" id="KW-0067">ATP-binding</keyword>
<evidence type="ECO:0000256" key="1">
    <source>
        <dbReference type="ARBA" id="ARBA00022448"/>
    </source>
</evidence>
<dbReference type="SUPFAM" id="SSF50331">
    <property type="entry name" value="MOP-like"/>
    <property type="match status" value="1"/>
</dbReference>
<gene>
    <name evidence="5" type="primary">afuC,fbpC</name>
    <name evidence="5" type="ORF">JL2886_01254</name>
</gene>
<dbReference type="Gene3D" id="3.40.50.300">
    <property type="entry name" value="P-loop containing nucleotide triphosphate hydrolases"/>
    <property type="match status" value="1"/>
</dbReference>
<dbReference type="GO" id="GO:0005524">
    <property type="term" value="F:ATP binding"/>
    <property type="evidence" value="ECO:0007669"/>
    <property type="project" value="UniProtKB-KW"/>
</dbReference>
<sequence length="357" mass="38080">MAGGIQVNSIGKAYAGKPAVDGVSFDIAQHEFFVIVGQSGCGKSTLLRLIAGLETPDRGEIRLHGDLVAGDGTMVPPEQRGTGFVFQSYALWPHMTVRGNVAFPLEAAGMSRKQAARLAEPHLETVSMQALADRKPEALSGGQRQRVALARCLAGGANTVLMDEPLANLDPHLRGTMEKELLRFHRSSGATTIYITHDQREAMALADRMAVMQDGRFLQIGTPQEIYDRPACPEVARFIGQGAVVPVTYQNGSAELAGYRFPASALPGHPNGPAQALLRPEGIKILPDAGKDGLQGTVRSILYRGGIWDAEVEIAGGALLSLTHGTALHIGQPLSLAVDQAWVLPQMQTRGELDETA</sequence>
<feature type="domain" description="ABC transporter" evidence="4">
    <location>
        <begin position="5"/>
        <end position="239"/>
    </location>
</feature>
<dbReference type="InterPro" id="IPR050093">
    <property type="entry name" value="ABC_SmlMolc_Importer"/>
</dbReference>
<dbReference type="PANTHER" id="PTHR42781">
    <property type="entry name" value="SPERMIDINE/PUTRESCINE IMPORT ATP-BINDING PROTEIN POTA"/>
    <property type="match status" value="1"/>
</dbReference>
<dbReference type="SUPFAM" id="SSF52540">
    <property type="entry name" value="P-loop containing nucleoside triphosphate hydrolases"/>
    <property type="match status" value="1"/>
</dbReference>
<keyword evidence="1" id="KW-0813">Transport</keyword>
<dbReference type="InterPro" id="IPR017871">
    <property type="entry name" value="ABC_transporter-like_CS"/>
</dbReference>
<dbReference type="PROSITE" id="PS50893">
    <property type="entry name" value="ABC_TRANSPORTER_2"/>
    <property type="match status" value="1"/>
</dbReference>
<dbReference type="AlphaFoldDB" id="A0A1B0ZQ17"/>
<evidence type="ECO:0000313" key="5">
    <source>
        <dbReference type="EMBL" id="ANP36174.1"/>
    </source>
</evidence>
<dbReference type="OrthoDB" id="9802264at2"/>
<keyword evidence="6" id="KW-1185">Reference proteome</keyword>
<dbReference type="GO" id="GO:0016887">
    <property type="term" value="F:ATP hydrolysis activity"/>
    <property type="evidence" value="ECO:0007669"/>
    <property type="project" value="InterPro"/>
</dbReference>
<dbReference type="PROSITE" id="PS00211">
    <property type="entry name" value="ABC_TRANSPORTER_1"/>
    <property type="match status" value="1"/>
</dbReference>
<dbReference type="PATRIC" id="fig|60890.4.peg.1230"/>
<organism evidence="5 6">
    <name type="scientific">Phaeobacter gallaeciensis</name>
    <dbReference type="NCBI Taxonomy" id="60890"/>
    <lineage>
        <taxon>Bacteria</taxon>
        <taxon>Pseudomonadati</taxon>
        <taxon>Pseudomonadota</taxon>
        <taxon>Alphaproteobacteria</taxon>
        <taxon>Rhodobacterales</taxon>
        <taxon>Roseobacteraceae</taxon>
        <taxon>Phaeobacter</taxon>
    </lineage>
</organism>
<dbReference type="InterPro" id="IPR013611">
    <property type="entry name" value="Transp-assoc_OB_typ2"/>
</dbReference>
<evidence type="ECO:0000256" key="3">
    <source>
        <dbReference type="ARBA" id="ARBA00022840"/>
    </source>
</evidence>
<name>A0A1B0ZQ17_9RHOB</name>
<dbReference type="InterPro" id="IPR008995">
    <property type="entry name" value="Mo/tungstate-bd_C_term_dom"/>
</dbReference>